<name>A0A8J6NM69_9CHLR</name>
<dbReference type="EMBL" id="JACNJN010000133">
    <property type="protein sequence ID" value="MBC8335958.1"/>
    <property type="molecule type" value="Genomic_DNA"/>
</dbReference>
<accession>A0A8J6NM69</accession>
<evidence type="ECO:0000313" key="1">
    <source>
        <dbReference type="EMBL" id="MBC8335958.1"/>
    </source>
</evidence>
<protein>
    <submittedName>
        <fullName evidence="1">Uncharacterized protein</fullName>
    </submittedName>
</protein>
<reference evidence="1 2" key="1">
    <citation type="submission" date="2020-08" db="EMBL/GenBank/DDBJ databases">
        <title>Bridging the membrane lipid divide: bacteria of the FCB group superphylum have the potential to synthesize archaeal ether lipids.</title>
        <authorList>
            <person name="Villanueva L."/>
            <person name="Von Meijenfeldt F.A.B."/>
            <person name="Westbye A.B."/>
            <person name="Yadav S."/>
            <person name="Hopmans E.C."/>
            <person name="Dutilh B.E."/>
            <person name="Sinninghe Damste J.S."/>
        </authorList>
    </citation>
    <scope>NUCLEOTIDE SEQUENCE [LARGE SCALE GENOMIC DNA]</scope>
    <source>
        <strain evidence="1">NIOZ-UU36</strain>
    </source>
</reference>
<gene>
    <name evidence="1" type="ORF">H8E29_11880</name>
</gene>
<evidence type="ECO:0000313" key="2">
    <source>
        <dbReference type="Proteomes" id="UP000614469"/>
    </source>
</evidence>
<dbReference type="AlphaFoldDB" id="A0A8J6NM69"/>
<sequence length="134" mass="15496">MQKKPQYKDSKFVLNPEGEVKVSERIQKLIEPNQDMGSTLHAYKNLVGMACMAWTTATLPKNKENELISQFVQSMPETEKGIRKDITLFIKKLIKRKKKLFPNDNRAIIEYRVTERKNEYQLAVVAAVPSKGRE</sequence>
<dbReference type="Proteomes" id="UP000614469">
    <property type="component" value="Unassembled WGS sequence"/>
</dbReference>
<comment type="caution">
    <text evidence="1">The sequence shown here is derived from an EMBL/GenBank/DDBJ whole genome shotgun (WGS) entry which is preliminary data.</text>
</comment>
<proteinExistence type="predicted"/>
<organism evidence="1 2">
    <name type="scientific">Candidatus Desulfolinea nitratireducens</name>
    <dbReference type="NCBI Taxonomy" id="2841698"/>
    <lineage>
        <taxon>Bacteria</taxon>
        <taxon>Bacillati</taxon>
        <taxon>Chloroflexota</taxon>
        <taxon>Anaerolineae</taxon>
        <taxon>Anaerolineales</taxon>
        <taxon>Anaerolineales incertae sedis</taxon>
        <taxon>Candidatus Desulfolinea</taxon>
    </lineage>
</organism>